<feature type="transmembrane region" description="Helical" evidence="3">
    <location>
        <begin position="52"/>
        <end position="82"/>
    </location>
</feature>
<accession>A0A5B8IIT9</accession>
<dbReference type="EMBL" id="MK250089">
    <property type="protein sequence ID" value="QDY52212.1"/>
    <property type="molecule type" value="Genomic_DNA"/>
</dbReference>
<feature type="region of interest" description="Disordered" evidence="2">
    <location>
        <begin position="210"/>
        <end position="267"/>
    </location>
</feature>
<feature type="compositionally biased region" description="Low complexity" evidence="2">
    <location>
        <begin position="210"/>
        <end position="234"/>
    </location>
</feature>
<name>A0A5B8IIT9_9VIRU</name>
<gene>
    <name evidence="4" type="ORF">5_9</name>
</gene>
<feature type="transmembrane region" description="Helical" evidence="3">
    <location>
        <begin position="15"/>
        <end position="32"/>
    </location>
</feature>
<protein>
    <submittedName>
        <fullName evidence="4">Uncharacterized protein</fullName>
    </submittedName>
</protein>
<proteinExistence type="predicted"/>
<organism evidence="4">
    <name type="scientific">Mimiviridae sp. ChoanoV1</name>
    <dbReference type="NCBI Taxonomy" id="2596887"/>
    <lineage>
        <taxon>Viruses</taxon>
        <taxon>Varidnaviria</taxon>
        <taxon>Bamfordvirae</taxon>
        <taxon>Nucleocytoviricota</taxon>
        <taxon>Megaviricetes</taxon>
        <taxon>Imitervirales</taxon>
        <taxon>Schizomimiviridae</taxon>
    </lineage>
</organism>
<reference evidence="4" key="1">
    <citation type="submission" date="2018-11" db="EMBL/GenBank/DDBJ databases">
        <title>A distinct lineage of giant viruses engineers rhodopsin photosystems in predatory marine eukaryotes.</title>
        <authorList>
            <person name="Needham D.M."/>
            <person name="Yoshizawa S."/>
            <person name="Hosaka T."/>
            <person name="Poirier C."/>
            <person name="Choi C.-J."/>
            <person name="Hehenberger E."/>
            <person name="Irwin N.A.T."/>
            <person name="Wilken S."/>
            <person name="Yung C.-M."/>
            <person name="Bachy C."/>
            <person name="Kurihara R."/>
            <person name="Nakajima Y."/>
            <person name="Kojima K."/>
            <person name="Kimura-Someya T."/>
            <person name="Leonard G."/>
            <person name="Malmstrom R.R."/>
            <person name="Mende D."/>
            <person name="Olson D.K."/>
            <person name="Sudo Y."/>
            <person name="Sudek S."/>
            <person name="Richards T.A."/>
            <person name="DeLong E.F."/>
            <person name="Keeling P.J."/>
            <person name="Santoro A.E."/>
            <person name="Shirouzu M."/>
            <person name="Iwasaki W."/>
            <person name="Worden A.Z."/>
        </authorList>
    </citation>
    <scope>NUCLEOTIDE SEQUENCE</scope>
</reference>
<keyword evidence="3" id="KW-0812">Transmembrane</keyword>
<keyword evidence="3" id="KW-0472">Membrane</keyword>
<evidence type="ECO:0000256" key="1">
    <source>
        <dbReference type="SAM" id="Coils"/>
    </source>
</evidence>
<feature type="coiled-coil region" evidence="1">
    <location>
        <begin position="162"/>
        <end position="196"/>
    </location>
</feature>
<feature type="compositionally biased region" description="Basic residues" evidence="2">
    <location>
        <begin position="250"/>
        <end position="267"/>
    </location>
</feature>
<evidence type="ECO:0000313" key="4">
    <source>
        <dbReference type="EMBL" id="QDY52212.1"/>
    </source>
</evidence>
<keyword evidence="1" id="KW-0175">Coiled coil</keyword>
<sequence length="267" mass="31550">MKLKNIVIKLIKNEYLTYFMGVFTIIFVNEILNSKNNTVISLIKYFLNNRVILGIIAFIIIFVSYYNLPLSLLLFTNLIFLLKINFKIETFENRIENLVDKNSLLSYKKNFAKLPKKKQFVKKTLSKKNNEIKKKNVPKKNIKKRKEQKRIISYYDESKNTKNEERLNSFDLKKELNNLKDENKKNTNTLEDDLKKKHFEKKKDLDILDLGDYSSESSESNQSTSESSDSSDSEAVADVSMEDAREHVMKKIRNKIKKKYVKKEKYQ</sequence>
<keyword evidence="3" id="KW-1133">Transmembrane helix</keyword>
<evidence type="ECO:0000256" key="3">
    <source>
        <dbReference type="SAM" id="Phobius"/>
    </source>
</evidence>
<evidence type="ECO:0000256" key="2">
    <source>
        <dbReference type="SAM" id="MobiDB-lite"/>
    </source>
</evidence>